<dbReference type="InterPro" id="IPR005247">
    <property type="entry name" value="YbhB_YbcL/LppC-like"/>
</dbReference>
<dbReference type="PANTHER" id="PTHR30289">
    <property type="entry name" value="UNCHARACTERIZED PROTEIN YBCL-RELATED"/>
    <property type="match status" value="1"/>
</dbReference>
<dbReference type="RefSeq" id="WP_284349678.1">
    <property type="nucleotide sequence ID" value="NZ_BRXS01000002.1"/>
</dbReference>
<dbReference type="Pfam" id="PF01161">
    <property type="entry name" value="PBP"/>
    <property type="match status" value="1"/>
</dbReference>
<dbReference type="CDD" id="cd00865">
    <property type="entry name" value="PEBP_bact_arch"/>
    <property type="match status" value="1"/>
</dbReference>
<sequence>MPLTLRSPAFEHHGEVPRRHTCDGEDVSPPLAWEQAPRDTRSLVLIVDDPDAPDPRAPQRVWVHWIVYGLAPDVRRLDEGASPGGLPDGAREARNDFGRTAWGGPCPPIGRHRYFFRLHALDVALDDLGPSAGRREVEAAMQGHVLETAELMATYERPAGAR</sequence>
<feature type="region of interest" description="Disordered" evidence="1">
    <location>
        <begin position="1"/>
        <end position="32"/>
    </location>
</feature>
<proteinExistence type="predicted"/>
<dbReference type="InterPro" id="IPR036610">
    <property type="entry name" value="PEBP-like_sf"/>
</dbReference>
<protein>
    <recommendedName>
        <fullName evidence="4">Kinase inhibitor protein</fullName>
    </recommendedName>
</protein>
<evidence type="ECO:0000313" key="2">
    <source>
        <dbReference type="EMBL" id="GLC25233.1"/>
    </source>
</evidence>
<evidence type="ECO:0008006" key="4">
    <source>
        <dbReference type="Google" id="ProtNLM"/>
    </source>
</evidence>
<accession>A0AA37QEE6</accession>
<dbReference type="EMBL" id="BRXS01000002">
    <property type="protein sequence ID" value="GLC25233.1"/>
    <property type="molecule type" value="Genomic_DNA"/>
</dbReference>
<dbReference type="NCBIfam" id="TIGR00481">
    <property type="entry name" value="YbhB/YbcL family Raf kinase inhibitor-like protein"/>
    <property type="match status" value="1"/>
</dbReference>
<name>A0AA37QEE6_9BACT</name>
<evidence type="ECO:0000313" key="3">
    <source>
        <dbReference type="Proteomes" id="UP001161325"/>
    </source>
</evidence>
<keyword evidence="3" id="KW-1185">Reference proteome</keyword>
<dbReference type="InterPro" id="IPR008914">
    <property type="entry name" value="PEBP"/>
</dbReference>
<reference evidence="2" key="1">
    <citation type="submission" date="2022-08" db="EMBL/GenBank/DDBJ databases">
        <title>Draft genome sequencing of Roseisolibacter agri AW1220.</title>
        <authorList>
            <person name="Tobiishi Y."/>
            <person name="Tonouchi A."/>
        </authorList>
    </citation>
    <scope>NUCLEOTIDE SEQUENCE</scope>
    <source>
        <strain evidence="2">AW1220</strain>
    </source>
</reference>
<feature type="compositionally biased region" description="Basic and acidic residues" evidence="1">
    <location>
        <begin position="9"/>
        <end position="23"/>
    </location>
</feature>
<comment type="caution">
    <text evidence="2">The sequence shown here is derived from an EMBL/GenBank/DDBJ whole genome shotgun (WGS) entry which is preliminary data.</text>
</comment>
<dbReference type="PANTHER" id="PTHR30289:SF1">
    <property type="entry name" value="PEBP (PHOSPHATIDYLETHANOLAMINE-BINDING PROTEIN) FAMILY PROTEIN"/>
    <property type="match status" value="1"/>
</dbReference>
<organism evidence="2 3">
    <name type="scientific">Roseisolibacter agri</name>
    <dbReference type="NCBI Taxonomy" id="2014610"/>
    <lineage>
        <taxon>Bacteria</taxon>
        <taxon>Pseudomonadati</taxon>
        <taxon>Gemmatimonadota</taxon>
        <taxon>Gemmatimonadia</taxon>
        <taxon>Gemmatimonadales</taxon>
        <taxon>Gemmatimonadaceae</taxon>
        <taxon>Roseisolibacter</taxon>
    </lineage>
</organism>
<dbReference type="SUPFAM" id="SSF49777">
    <property type="entry name" value="PEBP-like"/>
    <property type="match status" value="1"/>
</dbReference>
<dbReference type="Proteomes" id="UP001161325">
    <property type="component" value="Unassembled WGS sequence"/>
</dbReference>
<dbReference type="Gene3D" id="3.90.280.10">
    <property type="entry name" value="PEBP-like"/>
    <property type="match status" value="1"/>
</dbReference>
<evidence type="ECO:0000256" key="1">
    <source>
        <dbReference type="SAM" id="MobiDB-lite"/>
    </source>
</evidence>
<dbReference type="AlphaFoldDB" id="A0AA37QEE6"/>
<gene>
    <name evidence="2" type="ORF">rosag_17460</name>
</gene>